<protein>
    <submittedName>
        <fullName evidence="1">Uncharacterized protein</fullName>
    </submittedName>
</protein>
<reference evidence="1 2" key="1">
    <citation type="journal article" date="2016" name="Nat. Commun.">
        <title>Thousands of microbial genomes shed light on interconnected biogeochemical processes in an aquifer system.</title>
        <authorList>
            <person name="Anantharaman K."/>
            <person name="Brown C.T."/>
            <person name="Hug L.A."/>
            <person name="Sharon I."/>
            <person name="Castelle C.J."/>
            <person name="Probst A.J."/>
            <person name="Thomas B.C."/>
            <person name="Singh A."/>
            <person name="Wilkins M.J."/>
            <person name="Karaoz U."/>
            <person name="Brodie E.L."/>
            <person name="Williams K.H."/>
            <person name="Hubbard S.S."/>
            <person name="Banfield J.F."/>
        </authorList>
    </citation>
    <scope>NUCLEOTIDE SEQUENCE [LARGE SCALE GENOMIC DNA]</scope>
</reference>
<evidence type="ECO:0000313" key="2">
    <source>
        <dbReference type="Proteomes" id="UP000176445"/>
    </source>
</evidence>
<comment type="caution">
    <text evidence="1">The sequence shown here is derived from an EMBL/GenBank/DDBJ whole genome shotgun (WGS) entry which is preliminary data.</text>
</comment>
<name>A0A1F6CLS7_9BACT</name>
<accession>A0A1F6CLS7</accession>
<sequence length="236" mass="26345">METIVVVGSKPDALMPDIPATHVLSANAAIDRAIEYRARFGSKVIALVNSTEVYIEHLRTALTRGRPDEIVFLGEAVEDPLGFVRGTLGLPDTKVSVVSFRARHYLFRRTLGWRATLAMLDYARFLPLRYVATNVLPDLVWKRTHTWMSRSSGLNAIFYALERFPNTSVVAAGIGLSAGGHFYESEGPIFTEKTARVDRYTVARWTPAKHARLETTDPTFAEVGRVAMWKGKTFSN</sequence>
<dbReference type="AlphaFoldDB" id="A0A1F6CLS7"/>
<organism evidence="1 2">
    <name type="scientific">Candidatus Kaiserbacteria bacterium RIFCSPHIGHO2_01_FULL_54_36b</name>
    <dbReference type="NCBI Taxonomy" id="1798483"/>
    <lineage>
        <taxon>Bacteria</taxon>
        <taxon>Candidatus Kaiseribacteriota</taxon>
    </lineage>
</organism>
<dbReference type="Proteomes" id="UP000176445">
    <property type="component" value="Unassembled WGS sequence"/>
</dbReference>
<gene>
    <name evidence="1" type="ORF">A2704_02585</name>
</gene>
<evidence type="ECO:0000313" key="1">
    <source>
        <dbReference type="EMBL" id="OGG50203.1"/>
    </source>
</evidence>
<proteinExistence type="predicted"/>
<dbReference type="EMBL" id="MFKW01000054">
    <property type="protein sequence ID" value="OGG50203.1"/>
    <property type="molecule type" value="Genomic_DNA"/>
</dbReference>